<evidence type="ECO:0008006" key="6">
    <source>
        <dbReference type="Google" id="ProtNLM"/>
    </source>
</evidence>
<protein>
    <recommendedName>
        <fullName evidence="6">DUF3048 domain-containing protein</fullName>
    </recommendedName>
</protein>
<name>A0AA37UHK7_9MICO</name>
<dbReference type="Pfam" id="PF17479">
    <property type="entry name" value="DUF3048_C"/>
    <property type="match status" value="1"/>
</dbReference>
<feature type="domain" description="DUF3048" evidence="3">
    <location>
        <begin position="219"/>
        <end position="325"/>
    </location>
</feature>
<feature type="chain" id="PRO_5041388925" description="DUF3048 domain-containing protein" evidence="1">
    <location>
        <begin position="25"/>
        <end position="339"/>
    </location>
</feature>
<dbReference type="PROSITE" id="PS51257">
    <property type="entry name" value="PROKAR_LIPOPROTEIN"/>
    <property type="match status" value="1"/>
</dbReference>
<evidence type="ECO:0000259" key="2">
    <source>
        <dbReference type="Pfam" id="PF11258"/>
    </source>
</evidence>
<accession>A0AA37UHK7</accession>
<organism evidence="4 5">
    <name type="scientific">Arenivirga flava</name>
    <dbReference type="NCBI Taxonomy" id="1930060"/>
    <lineage>
        <taxon>Bacteria</taxon>
        <taxon>Bacillati</taxon>
        <taxon>Actinomycetota</taxon>
        <taxon>Actinomycetes</taxon>
        <taxon>Micrococcales</taxon>
        <taxon>Microbacteriaceae</taxon>
        <taxon>Arenivirga</taxon>
    </lineage>
</organism>
<dbReference type="SUPFAM" id="SSF159774">
    <property type="entry name" value="YerB-like"/>
    <property type="match status" value="1"/>
</dbReference>
<sequence>MTTTARRRPTTAILTAVLALGLVAACSEQPEQPVPTATPAPEPPAPVLAPLRGTVVDGELGHPALAAKIDNHAAARPQIGLERADLVFEELVEGGLTRYVAVWHSDVPEEVGPVRSIRPMDPDIVSPFEGLIAYSGGQPQFVRMMEEAPVVNVVHGAPGTEGLFSRTADKAAPHNVILRASDLVGRHADLAAPAMQFSYAADGAPATASEGGDPTGRLDLVFSHASGPSWSWDPAASVFLRAQGGEVDTDAAGAQLAAVNVVTLRVPVTAGEVPKTELIGEGEALVSTGGGTVSATWVKRSPTDRIRLVDALGVDVRLAAGNTWIELVPTTGSAAVVAP</sequence>
<dbReference type="EMBL" id="BSUL01000001">
    <property type="protein sequence ID" value="GMA29395.1"/>
    <property type="molecule type" value="Genomic_DNA"/>
</dbReference>
<evidence type="ECO:0000256" key="1">
    <source>
        <dbReference type="SAM" id="SignalP"/>
    </source>
</evidence>
<dbReference type="InterPro" id="IPR035328">
    <property type="entry name" value="DUF3048_C"/>
</dbReference>
<dbReference type="Gene3D" id="3.50.90.10">
    <property type="entry name" value="YerB-like"/>
    <property type="match status" value="1"/>
</dbReference>
<comment type="caution">
    <text evidence="4">The sequence shown here is derived from an EMBL/GenBank/DDBJ whole genome shotgun (WGS) entry which is preliminary data.</text>
</comment>
<dbReference type="Pfam" id="PF11258">
    <property type="entry name" value="DUF3048"/>
    <property type="match status" value="1"/>
</dbReference>
<proteinExistence type="predicted"/>
<dbReference type="InterPro" id="IPR023158">
    <property type="entry name" value="YerB-like_sf"/>
</dbReference>
<evidence type="ECO:0000259" key="3">
    <source>
        <dbReference type="Pfam" id="PF17479"/>
    </source>
</evidence>
<keyword evidence="5" id="KW-1185">Reference proteome</keyword>
<dbReference type="Proteomes" id="UP001157160">
    <property type="component" value="Unassembled WGS sequence"/>
</dbReference>
<dbReference type="RefSeq" id="WP_284233448.1">
    <property type="nucleotide sequence ID" value="NZ_BSUL01000001.1"/>
</dbReference>
<dbReference type="InterPro" id="IPR021416">
    <property type="entry name" value="DUF3048_N"/>
</dbReference>
<evidence type="ECO:0000313" key="4">
    <source>
        <dbReference type="EMBL" id="GMA29395.1"/>
    </source>
</evidence>
<feature type="signal peptide" evidence="1">
    <location>
        <begin position="1"/>
        <end position="24"/>
    </location>
</feature>
<gene>
    <name evidence="4" type="ORF">GCM10025874_26480</name>
</gene>
<feature type="domain" description="DUF3048" evidence="2">
    <location>
        <begin position="61"/>
        <end position="183"/>
    </location>
</feature>
<evidence type="ECO:0000313" key="5">
    <source>
        <dbReference type="Proteomes" id="UP001157160"/>
    </source>
</evidence>
<reference evidence="4 5" key="1">
    <citation type="journal article" date="2014" name="Int. J. Syst. Evol. Microbiol.">
        <title>Complete genome sequence of Corynebacterium casei LMG S-19264T (=DSM 44701T), isolated from a smear-ripened cheese.</title>
        <authorList>
            <consortium name="US DOE Joint Genome Institute (JGI-PGF)"/>
            <person name="Walter F."/>
            <person name="Albersmeier A."/>
            <person name="Kalinowski J."/>
            <person name="Ruckert C."/>
        </authorList>
    </citation>
    <scope>NUCLEOTIDE SEQUENCE [LARGE SCALE GENOMIC DNA]</scope>
    <source>
        <strain evidence="4 5">NBRC 112289</strain>
    </source>
</reference>
<keyword evidence="1" id="KW-0732">Signal</keyword>
<dbReference type="AlphaFoldDB" id="A0AA37UHK7"/>